<dbReference type="RefSeq" id="XP_025412661.1">
    <property type="nucleotide sequence ID" value="XM_025556876.1"/>
</dbReference>
<evidence type="ECO:0000256" key="6">
    <source>
        <dbReference type="ARBA" id="ARBA00078412"/>
    </source>
</evidence>
<dbReference type="Pfam" id="PF03446">
    <property type="entry name" value="NAD_binding_2"/>
    <property type="match status" value="1"/>
</dbReference>
<dbReference type="CTD" id="192507"/>
<feature type="compositionally biased region" description="Polar residues" evidence="8">
    <location>
        <begin position="141"/>
        <end position="150"/>
    </location>
</feature>
<dbReference type="AlphaFoldDB" id="A0A8B8FQA0"/>
<dbReference type="InterPro" id="IPR000313">
    <property type="entry name" value="PWWP_dom"/>
</dbReference>
<comment type="similarity">
    <text evidence="2">Belongs to the HIBADH-related family. NP60 subfamily.</text>
</comment>
<keyword evidence="10" id="KW-1185">Reference proteome</keyword>
<evidence type="ECO:0000256" key="4">
    <source>
        <dbReference type="ARBA" id="ARBA00030287"/>
    </source>
</evidence>
<dbReference type="Pfam" id="PF00855">
    <property type="entry name" value="PWWP"/>
    <property type="match status" value="1"/>
</dbReference>
<dbReference type="InterPro" id="IPR035501">
    <property type="entry name" value="GLYR1_PWWP"/>
</dbReference>
<evidence type="ECO:0000256" key="5">
    <source>
        <dbReference type="ARBA" id="ARBA00034140"/>
    </source>
</evidence>
<dbReference type="PROSITE" id="PS50812">
    <property type="entry name" value="PWWP"/>
    <property type="match status" value="1"/>
</dbReference>
<keyword evidence="3" id="KW-0158">Chromosome</keyword>
<evidence type="ECO:0000256" key="3">
    <source>
        <dbReference type="ARBA" id="ARBA00022454"/>
    </source>
</evidence>
<evidence type="ECO:0000256" key="8">
    <source>
        <dbReference type="SAM" id="MobiDB-lite"/>
    </source>
</evidence>
<dbReference type="OrthoDB" id="21615at2759"/>
<feature type="domain" description="PWWP" evidence="9">
    <location>
        <begin position="15"/>
        <end position="73"/>
    </location>
</feature>
<dbReference type="SUPFAM" id="SSF51735">
    <property type="entry name" value="NAD(P)-binding Rossmann-fold domains"/>
    <property type="match status" value="1"/>
</dbReference>
<sequence length="524" mass="57536">MSKMSNSLDDWQYDINDLVWAKMKGFPPWPGRVTEPTDVLKKVFKKNCKCIFFFGTENYAWIEIGCLKPYYQFKNSLAFSCKTLLFKEACKAIENYIAENKTAIKNNGISETESRFENLVKNETPTSTPTTTPVVKKKLSNARTSTPNTSVKRRSKLQVKSSSMNSDEAKKSKKLRLNSSSSNTDILTNLGLTNNHISPLRKNNTLLDRPEVKQPESSLLDMTKISKTLMNKNICPSKLKFGFIGLGNMGSGIVKNLLNSGHQVIVWNRSEAKSEQFKNAGASVGLTPSDVIGGSDITFSCVSDPQVAKDMVFGNCGVLAEVTTNKGFVEMSGIDPETSQDICEAIVGKGGRYLEAMIQGSKTEAEEGNLVCMSAGDKSLFDDCQSTFCAIAKNSFYLGEVGSATKMNLIINSIKAVSLAGLAEGMALANRAGISQKDLLDILAMTSLQCPLLLEKGDAMMQNNFKTNQALKHIQKDLNLSLNWSDILEQPCPVTASVNEVFKHAKRLGYSDHDTSAVYVRAKF</sequence>
<dbReference type="PANTHER" id="PTHR43580">
    <property type="entry name" value="OXIDOREDUCTASE GLYR1-RELATED"/>
    <property type="match status" value="1"/>
</dbReference>
<evidence type="ECO:0000313" key="10">
    <source>
        <dbReference type="Proteomes" id="UP000694846"/>
    </source>
</evidence>
<evidence type="ECO:0000313" key="11">
    <source>
        <dbReference type="RefSeq" id="XP_025412661.1"/>
    </source>
</evidence>
<evidence type="ECO:0000256" key="1">
    <source>
        <dbReference type="ARBA" id="ARBA00004286"/>
    </source>
</evidence>
<dbReference type="GO" id="GO:0140673">
    <property type="term" value="P:transcription elongation-coupled chromatin remodeling"/>
    <property type="evidence" value="ECO:0007669"/>
    <property type="project" value="TreeGrafter"/>
</dbReference>
<dbReference type="GO" id="GO:0050661">
    <property type="term" value="F:NADP binding"/>
    <property type="evidence" value="ECO:0007669"/>
    <property type="project" value="InterPro"/>
</dbReference>
<dbReference type="SMART" id="SM00293">
    <property type="entry name" value="PWWP"/>
    <property type="match status" value="1"/>
</dbReference>
<dbReference type="InterPro" id="IPR013328">
    <property type="entry name" value="6PGD_dom2"/>
</dbReference>
<dbReference type="InterPro" id="IPR006115">
    <property type="entry name" value="6PGDH_NADP-bd"/>
</dbReference>
<dbReference type="Pfam" id="PF14833">
    <property type="entry name" value="NAD_binding_11"/>
    <property type="match status" value="1"/>
</dbReference>
<dbReference type="PANTHER" id="PTHR43580:SF2">
    <property type="entry name" value="CYTOKINE-LIKE NUCLEAR FACTOR N-PAC"/>
    <property type="match status" value="1"/>
</dbReference>
<dbReference type="GO" id="GO:0031491">
    <property type="term" value="F:nucleosome binding"/>
    <property type="evidence" value="ECO:0007669"/>
    <property type="project" value="TreeGrafter"/>
</dbReference>
<dbReference type="FunFam" id="3.40.50.720:FF:000058">
    <property type="entry name" value="Putative oxidoreductase GLYR1 homolog"/>
    <property type="match status" value="1"/>
</dbReference>
<dbReference type="CDD" id="cd05836">
    <property type="entry name" value="PWWP_GLYR1"/>
    <property type="match status" value="1"/>
</dbReference>
<feature type="compositionally biased region" description="Low complexity" evidence="8">
    <location>
        <begin position="124"/>
        <end position="133"/>
    </location>
</feature>
<evidence type="ECO:0000256" key="2">
    <source>
        <dbReference type="ARBA" id="ARBA00007598"/>
    </source>
</evidence>
<dbReference type="InterPro" id="IPR029154">
    <property type="entry name" value="HIBADH-like_NADP-bd"/>
</dbReference>
<dbReference type="SUPFAM" id="SSF63748">
    <property type="entry name" value="Tudor/PWWP/MBT"/>
    <property type="match status" value="1"/>
</dbReference>
<name>A0A8B8FQA0_9HEMI</name>
<dbReference type="GeneID" id="112685104"/>
<dbReference type="Gene3D" id="2.30.30.140">
    <property type="match status" value="1"/>
</dbReference>
<dbReference type="GO" id="GO:0051287">
    <property type="term" value="F:NAD binding"/>
    <property type="evidence" value="ECO:0007669"/>
    <property type="project" value="InterPro"/>
</dbReference>
<proteinExistence type="inferred from homology"/>
<dbReference type="Gene3D" id="3.40.50.720">
    <property type="entry name" value="NAD(P)-binding Rossmann-like Domain"/>
    <property type="match status" value="1"/>
</dbReference>
<feature type="region of interest" description="Disordered" evidence="8">
    <location>
        <begin position="118"/>
        <end position="180"/>
    </location>
</feature>
<protein>
    <recommendedName>
        <fullName evidence="5">Cytokine-like nuclear factor N-PAC</fullName>
    </recommendedName>
    <alternativeName>
        <fullName evidence="4">Glyoxylate reductase 1 homolog</fullName>
    </alternativeName>
    <alternativeName>
        <fullName evidence="7">Nuclear protein NP60 homolog</fullName>
    </alternativeName>
    <alternativeName>
        <fullName evidence="6">Putative oxidoreductase GLYR1 homolog</fullName>
    </alternativeName>
</protein>
<dbReference type="SUPFAM" id="SSF48179">
    <property type="entry name" value="6-phosphogluconate dehydrogenase C-terminal domain-like"/>
    <property type="match status" value="1"/>
</dbReference>
<evidence type="ECO:0000259" key="9">
    <source>
        <dbReference type="PROSITE" id="PS50812"/>
    </source>
</evidence>
<accession>A0A8B8FQA0</accession>
<dbReference type="InterPro" id="IPR008927">
    <property type="entry name" value="6-PGluconate_DH-like_C_sf"/>
</dbReference>
<dbReference type="GO" id="GO:0003677">
    <property type="term" value="F:DNA binding"/>
    <property type="evidence" value="ECO:0007669"/>
    <property type="project" value="TreeGrafter"/>
</dbReference>
<dbReference type="InterPro" id="IPR051265">
    <property type="entry name" value="HIBADH-related_NP60_sf"/>
</dbReference>
<evidence type="ECO:0000256" key="7">
    <source>
        <dbReference type="ARBA" id="ARBA00082969"/>
    </source>
</evidence>
<gene>
    <name evidence="11" type="primary">LOC112685104</name>
</gene>
<dbReference type="GO" id="GO:0000785">
    <property type="term" value="C:chromatin"/>
    <property type="evidence" value="ECO:0007669"/>
    <property type="project" value="TreeGrafter"/>
</dbReference>
<reference evidence="11" key="1">
    <citation type="submission" date="2025-08" db="UniProtKB">
        <authorList>
            <consortium name="RefSeq"/>
        </authorList>
    </citation>
    <scope>IDENTIFICATION</scope>
    <source>
        <tissue evidence="11">Whole body</tissue>
    </source>
</reference>
<dbReference type="InterPro" id="IPR036291">
    <property type="entry name" value="NAD(P)-bd_dom_sf"/>
</dbReference>
<comment type="subcellular location">
    <subcellularLocation>
        <location evidence="1">Chromosome</location>
    </subcellularLocation>
</comment>
<dbReference type="Proteomes" id="UP000694846">
    <property type="component" value="Unplaced"/>
</dbReference>
<dbReference type="Gene3D" id="1.10.1040.10">
    <property type="entry name" value="N-(1-d-carboxylethyl)-l-norvaline Dehydrogenase, domain 2"/>
    <property type="match status" value="1"/>
</dbReference>
<organism evidence="10 11">
    <name type="scientific">Sipha flava</name>
    <name type="common">yellow sugarcane aphid</name>
    <dbReference type="NCBI Taxonomy" id="143950"/>
    <lineage>
        <taxon>Eukaryota</taxon>
        <taxon>Metazoa</taxon>
        <taxon>Ecdysozoa</taxon>
        <taxon>Arthropoda</taxon>
        <taxon>Hexapoda</taxon>
        <taxon>Insecta</taxon>
        <taxon>Pterygota</taxon>
        <taxon>Neoptera</taxon>
        <taxon>Paraneoptera</taxon>
        <taxon>Hemiptera</taxon>
        <taxon>Sternorrhyncha</taxon>
        <taxon>Aphidomorpha</taxon>
        <taxon>Aphidoidea</taxon>
        <taxon>Aphididae</taxon>
        <taxon>Sipha</taxon>
    </lineage>
</organism>